<dbReference type="Proteomes" id="UP000030687">
    <property type="component" value="Unassembled WGS sequence"/>
</dbReference>
<gene>
    <name evidence="3" type="ORF">CICLE_v10003799mg</name>
</gene>
<dbReference type="InterPro" id="IPR050804">
    <property type="entry name" value="MCC"/>
</dbReference>
<dbReference type="InterPro" id="IPR002083">
    <property type="entry name" value="MATH/TRAF_dom"/>
</dbReference>
<evidence type="ECO:0000313" key="4">
    <source>
        <dbReference type="Proteomes" id="UP000030687"/>
    </source>
</evidence>
<dbReference type="AlphaFoldDB" id="V4T8U4"/>
<feature type="non-terminal residue" evidence="3">
    <location>
        <position position="1"/>
    </location>
</feature>
<dbReference type="Pfam" id="PF22486">
    <property type="entry name" value="MATH_2"/>
    <property type="match status" value="1"/>
</dbReference>
<keyword evidence="4" id="KW-1185">Reference proteome</keyword>
<dbReference type="KEGG" id="cic:CICLE_v10003799mg"/>
<proteinExistence type="predicted"/>
<name>V4T8U4_CITCL</name>
<evidence type="ECO:0000256" key="1">
    <source>
        <dbReference type="ARBA" id="ARBA00023054"/>
    </source>
</evidence>
<dbReference type="PROSITE" id="PS50144">
    <property type="entry name" value="MATH"/>
    <property type="match status" value="1"/>
</dbReference>
<dbReference type="EMBL" id="KI536799">
    <property type="protein sequence ID" value="ESR46001.1"/>
    <property type="molecule type" value="Genomic_DNA"/>
</dbReference>
<dbReference type="PANTHER" id="PTHR46236">
    <property type="entry name" value="TRAF-LIKE SUPERFAMILY PROTEIN"/>
    <property type="match status" value="1"/>
</dbReference>
<feature type="domain" description="MATH" evidence="2">
    <location>
        <begin position="1"/>
        <end position="72"/>
    </location>
</feature>
<dbReference type="PANTHER" id="PTHR46236:SF35">
    <property type="entry name" value="MATH DOMAIN-CONTAINING PROTEIN"/>
    <property type="match status" value="1"/>
</dbReference>
<organism evidence="3 4">
    <name type="scientific">Citrus clementina</name>
    <name type="common">Clementine</name>
    <name type="synonym">Citrus deliciosa x Citrus sinensis</name>
    <dbReference type="NCBI Taxonomy" id="85681"/>
    <lineage>
        <taxon>Eukaryota</taxon>
        <taxon>Viridiplantae</taxon>
        <taxon>Streptophyta</taxon>
        <taxon>Embryophyta</taxon>
        <taxon>Tracheophyta</taxon>
        <taxon>Spermatophyta</taxon>
        <taxon>Magnoliopsida</taxon>
        <taxon>eudicotyledons</taxon>
        <taxon>Gunneridae</taxon>
        <taxon>Pentapetalae</taxon>
        <taxon>rosids</taxon>
        <taxon>malvids</taxon>
        <taxon>Sapindales</taxon>
        <taxon>Rutaceae</taxon>
        <taxon>Aurantioideae</taxon>
        <taxon>Citrus</taxon>
    </lineage>
</organism>
<evidence type="ECO:0000259" key="2">
    <source>
        <dbReference type="PROSITE" id="PS50144"/>
    </source>
</evidence>
<sequence>TFLQIGNGCGDGDHLSLYLAFGDSTVKVIKNKDWFNTPSENWGWPRFVSLSELDEPETGFLVNGGCMVEAEVAVLGISNPL</sequence>
<dbReference type="CDD" id="cd00121">
    <property type="entry name" value="MATH"/>
    <property type="match status" value="1"/>
</dbReference>
<reference evidence="3 4" key="1">
    <citation type="submission" date="2013-10" db="EMBL/GenBank/DDBJ databases">
        <authorList>
            <consortium name="International Citrus Genome Consortium"/>
            <person name="Jenkins J."/>
            <person name="Schmutz J."/>
            <person name="Prochnik S."/>
            <person name="Rokhsar D."/>
            <person name="Gmitter F."/>
            <person name="Ollitrault P."/>
            <person name="Machado M."/>
            <person name="Talon M."/>
            <person name="Wincker P."/>
            <person name="Jaillon O."/>
            <person name="Morgante M."/>
        </authorList>
    </citation>
    <scope>NUCLEOTIDE SEQUENCE</scope>
    <source>
        <strain evidence="4">cv. Clemenules</strain>
    </source>
</reference>
<dbReference type="Gramene" id="ESR46001">
    <property type="protein sequence ID" value="ESR46001"/>
    <property type="gene ID" value="CICLE_v10003799mg"/>
</dbReference>
<keyword evidence="1" id="KW-0175">Coiled coil</keyword>
<evidence type="ECO:0000313" key="3">
    <source>
        <dbReference type="EMBL" id="ESR46001.1"/>
    </source>
</evidence>
<accession>V4T8U4</accession>
<dbReference type="SUPFAM" id="SSF49599">
    <property type="entry name" value="TRAF domain-like"/>
    <property type="match status" value="1"/>
</dbReference>
<dbReference type="InParanoid" id="V4T8U4"/>
<dbReference type="Gene3D" id="2.60.210.10">
    <property type="entry name" value="Apoptosis, Tumor Necrosis Factor Receptor Associated Protein 2, Chain A"/>
    <property type="match status" value="1"/>
</dbReference>
<dbReference type="InterPro" id="IPR008974">
    <property type="entry name" value="TRAF-like"/>
</dbReference>
<protein>
    <recommendedName>
        <fullName evidence="2">MATH domain-containing protein</fullName>
    </recommendedName>
</protein>